<dbReference type="AlphaFoldDB" id="A0ABD1R088"/>
<gene>
    <name evidence="7" type="ORF">Adt_34495</name>
</gene>
<dbReference type="PANTHER" id="PTHR30509">
    <property type="entry name" value="P-HYDROXYBENZOIC ACID EFFLUX PUMP SUBUNIT-RELATED"/>
    <property type="match status" value="1"/>
</dbReference>
<feature type="transmembrane region" description="Helical" evidence="6">
    <location>
        <begin position="86"/>
        <end position="106"/>
    </location>
</feature>
<evidence type="ECO:0000256" key="2">
    <source>
        <dbReference type="ARBA" id="ARBA00022475"/>
    </source>
</evidence>
<dbReference type="PROSITE" id="PS51257">
    <property type="entry name" value="PROKAR_LIPOPROTEIN"/>
    <property type="match status" value="1"/>
</dbReference>
<protein>
    <submittedName>
        <fullName evidence="7">Uncharacterized protein</fullName>
    </submittedName>
</protein>
<reference evidence="8" key="1">
    <citation type="submission" date="2024-07" db="EMBL/GenBank/DDBJ databases">
        <title>Two chromosome-level genome assemblies of Korean endemic species Abeliophyllum distichum and Forsythia ovata (Oleaceae).</title>
        <authorList>
            <person name="Jang H."/>
        </authorList>
    </citation>
    <scope>NUCLEOTIDE SEQUENCE [LARGE SCALE GENOMIC DNA]</scope>
</reference>
<comment type="subcellular location">
    <subcellularLocation>
        <location evidence="1">Cell membrane</location>
        <topology evidence="1">Multi-pass membrane protein</topology>
    </subcellularLocation>
</comment>
<dbReference type="GO" id="GO:0005886">
    <property type="term" value="C:plasma membrane"/>
    <property type="evidence" value="ECO:0007669"/>
    <property type="project" value="UniProtKB-SubCell"/>
</dbReference>
<evidence type="ECO:0000313" key="7">
    <source>
        <dbReference type="EMBL" id="KAL2481529.1"/>
    </source>
</evidence>
<keyword evidence="2" id="KW-1003">Cell membrane</keyword>
<dbReference type="PANTHER" id="PTHR30509:SF34">
    <property type="entry name" value="F3L24.34 PROTEIN"/>
    <property type="match status" value="1"/>
</dbReference>
<evidence type="ECO:0000256" key="6">
    <source>
        <dbReference type="SAM" id="Phobius"/>
    </source>
</evidence>
<name>A0ABD1R088_9LAMI</name>
<dbReference type="EMBL" id="JBFOLK010000010">
    <property type="protein sequence ID" value="KAL2481529.1"/>
    <property type="molecule type" value="Genomic_DNA"/>
</dbReference>
<comment type="caution">
    <text evidence="7">The sequence shown here is derived from an EMBL/GenBank/DDBJ whole genome shotgun (WGS) entry which is preliminary data.</text>
</comment>
<keyword evidence="8" id="KW-1185">Reference proteome</keyword>
<organism evidence="7 8">
    <name type="scientific">Abeliophyllum distichum</name>
    <dbReference type="NCBI Taxonomy" id="126358"/>
    <lineage>
        <taxon>Eukaryota</taxon>
        <taxon>Viridiplantae</taxon>
        <taxon>Streptophyta</taxon>
        <taxon>Embryophyta</taxon>
        <taxon>Tracheophyta</taxon>
        <taxon>Spermatophyta</taxon>
        <taxon>Magnoliopsida</taxon>
        <taxon>eudicotyledons</taxon>
        <taxon>Gunneridae</taxon>
        <taxon>Pentapetalae</taxon>
        <taxon>asterids</taxon>
        <taxon>lamiids</taxon>
        <taxon>Lamiales</taxon>
        <taxon>Oleaceae</taxon>
        <taxon>Forsythieae</taxon>
        <taxon>Abeliophyllum</taxon>
    </lineage>
</organism>
<evidence type="ECO:0000256" key="1">
    <source>
        <dbReference type="ARBA" id="ARBA00004651"/>
    </source>
</evidence>
<dbReference type="Proteomes" id="UP001604336">
    <property type="component" value="Unassembled WGS sequence"/>
</dbReference>
<evidence type="ECO:0000256" key="3">
    <source>
        <dbReference type="ARBA" id="ARBA00022692"/>
    </source>
</evidence>
<keyword evidence="5 6" id="KW-0472">Membrane</keyword>
<keyword evidence="4 6" id="KW-1133">Transmembrane helix</keyword>
<evidence type="ECO:0000313" key="8">
    <source>
        <dbReference type="Proteomes" id="UP001604336"/>
    </source>
</evidence>
<feature type="transmembrane region" description="Helical" evidence="6">
    <location>
        <begin position="112"/>
        <end position="130"/>
    </location>
</feature>
<accession>A0ABD1R088</accession>
<evidence type="ECO:0000256" key="5">
    <source>
        <dbReference type="ARBA" id="ARBA00023136"/>
    </source>
</evidence>
<sequence>MQKTFLIERQFLSLNVQIQWRNVAGLYGSCGCTPPLGPPRHAQLSGGTTLYGPESLRTQIKFPAFCYFTAILIVGDATLGDTLRGFWHAIYATIQVVPLSMFSLWILGPGLLSTSVAALAVALSSFLVALPESTHLNVQTDRFRADCRGVYRCLL</sequence>
<evidence type="ECO:0000256" key="4">
    <source>
        <dbReference type="ARBA" id="ARBA00022989"/>
    </source>
</evidence>
<keyword evidence="3 6" id="KW-0812">Transmembrane</keyword>
<proteinExistence type="predicted"/>